<dbReference type="STRING" id="431595.K3WVK8"/>
<evidence type="ECO:0000256" key="4">
    <source>
        <dbReference type="ARBA" id="ARBA00022673"/>
    </source>
</evidence>
<dbReference type="OMA" id="SICHYIS"/>
<evidence type="ECO:0000256" key="12">
    <source>
        <dbReference type="ARBA" id="ARBA00023180"/>
    </source>
</evidence>
<dbReference type="EMBL" id="GL376599">
    <property type="status" value="NOT_ANNOTATED_CDS"/>
    <property type="molecule type" value="Genomic_DNA"/>
</dbReference>
<dbReference type="VEuPathDB" id="FungiDB:PYU1_G008988"/>
<keyword evidence="10" id="KW-0406">Ion transport</keyword>
<keyword evidence="9 14" id="KW-1133">Transmembrane helix</keyword>
<feature type="transmembrane region" description="Helical" evidence="14">
    <location>
        <begin position="64"/>
        <end position="84"/>
    </location>
</feature>
<evidence type="ECO:0000256" key="11">
    <source>
        <dbReference type="ARBA" id="ARBA00023136"/>
    </source>
</evidence>
<dbReference type="InParanoid" id="K3WVK8"/>
<evidence type="ECO:0000259" key="15">
    <source>
        <dbReference type="Pfam" id="PF00520"/>
    </source>
</evidence>
<evidence type="ECO:0000313" key="17">
    <source>
        <dbReference type="Proteomes" id="UP000019132"/>
    </source>
</evidence>
<dbReference type="Gene3D" id="1.20.120.350">
    <property type="entry name" value="Voltage-gated potassium channels. Chain C"/>
    <property type="match status" value="1"/>
</dbReference>
<organism evidence="16 17">
    <name type="scientific">Globisporangium ultimum (strain ATCC 200006 / CBS 805.95 / DAOM BR144)</name>
    <name type="common">Pythium ultimum</name>
    <dbReference type="NCBI Taxonomy" id="431595"/>
    <lineage>
        <taxon>Eukaryota</taxon>
        <taxon>Sar</taxon>
        <taxon>Stramenopiles</taxon>
        <taxon>Oomycota</taxon>
        <taxon>Peronosporomycetes</taxon>
        <taxon>Pythiales</taxon>
        <taxon>Pythiaceae</taxon>
        <taxon>Globisporangium</taxon>
    </lineage>
</organism>
<keyword evidence="2" id="KW-0813">Transport</keyword>
<proteinExistence type="predicted"/>
<name>K3WVK8_GLOUD</name>
<dbReference type="PANTHER" id="PTHR45628">
    <property type="entry name" value="VOLTAGE-DEPENDENT CALCIUM CHANNEL TYPE A SUBUNIT ALPHA-1"/>
    <property type="match status" value="1"/>
</dbReference>
<evidence type="ECO:0000256" key="14">
    <source>
        <dbReference type="SAM" id="Phobius"/>
    </source>
</evidence>
<protein>
    <recommendedName>
        <fullName evidence="15">Ion transport domain-containing protein</fullName>
    </recommendedName>
</protein>
<sequence length="141" mass="15903">MTEVIVADRDRSLFVFKKSSVVRSICHYISRSSYFEHLILAIIFVGSILLAVDNPLNDPKSRQSIILGITDTVFTSIFVVEMTLKVIDLGFIFNGSQSYLRDPWNVLDFAILVFAGAKLFSSNKTLRSLRSVRTLRALVKV</sequence>
<keyword evidence="4" id="KW-0107">Calcium channel</keyword>
<feature type="transmembrane region" description="Helical" evidence="14">
    <location>
        <begin position="34"/>
        <end position="52"/>
    </location>
</feature>
<evidence type="ECO:0000256" key="10">
    <source>
        <dbReference type="ARBA" id="ARBA00023065"/>
    </source>
</evidence>
<dbReference type="HOGENOM" id="CLU_1829241_0_0_1"/>
<keyword evidence="7" id="KW-0106">Calcium</keyword>
<dbReference type="EnsemblProtists" id="PYU1_T009006">
    <property type="protein sequence ID" value="PYU1_T009006"/>
    <property type="gene ID" value="PYU1_G008988"/>
</dbReference>
<dbReference type="Pfam" id="PF00520">
    <property type="entry name" value="Ion_trans"/>
    <property type="match status" value="1"/>
</dbReference>
<evidence type="ECO:0000313" key="16">
    <source>
        <dbReference type="EnsemblProtists" id="PYU1_T009006"/>
    </source>
</evidence>
<keyword evidence="12" id="KW-0325">Glycoprotein</keyword>
<dbReference type="GO" id="GO:0005891">
    <property type="term" value="C:voltage-gated calcium channel complex"/>
    <property type="evidence" value="ECO:0007669"/>
    <property type="project" value="TreeGrafter"/>
</dbReference>
<dbReference type="PANTHER" id="PTHR45628:SF7">
    <property type="entry name" value="VOLTAGE-DEPENDENT CALCIUM CHANNEL TYPE A SUBUNIT ALPHA-1"/>
    <property type="match status" value="1"/>
</dbReference>
<keyword evidence="11 14" id="KW-0472">Membrane</keyword>
<keyword evidence="8" id="KW-0851">Voltage-gated channel</keyword>
<evidence type="ECO:0000256" key="5">
    <source>
        <dbReference type="ARBA" id="ARBA00022692"/>
    </source>
</evidence>
<feature type="domain" description="Ion transport" evidence="15">
    <location>
        <begin position="33"/>
        <end position="138"/>
    </location>
</feature>
<evidence type="ECO:0000256" key="13">
    <source>
        <dbReference type="ARBA" id="ARBA00023303"/>
    </source>
</evidence>
<evidence type="ECO:0000256" key="7">
    <source>
        <dbReference type="ARBA" id="ARBA00022837"/>
    </source>
</evidence>
<keyword evidence="6" id="KW-0677">Repeat</keyword>
<dbReference type="GO" id="GO:0008331">
    <property type="term" value="F:high voltage-gated calcium channel activity"/>
    <property type="evidence" value="ECO:0007669"/>
    <property type="project" value="TreeGrafter"/>
</dbReference>
<dbReference type="InterPro" id="IPR005821">
    <property type="entry name" value="Ion_trans_dom"/>
</dbReference>
<evidence type="ECO:0000256" key="8">
    <source>
        <dbReference type="ARBA" id="ARBA00022882"/>
    </source>
</evidence>
<evidence type="ECO:0000256" key="2">
    <source>
        <dbReference type="ARBA" id="ARBA00022448"/>
    </source>
</evidence>
<dbReference type="FunFam" id="1.20.120.350:FF:000009">
    <property type="entry name" value="Voltage-dependent T-type calcium channel subunit alpha"/>
    <property type="match status" value="1"/>
</dbReference>
<evidence type="ECO:0000256" key="1">
    <source>
        <dbReference type="ARBA" id="ARBA00004141"/>
    </source>
</evidence>
<keyword evidence="5 14" id="KW-0812">Transmembrane</keyword>
<reference evidence="17" key="1">
    <citation type="journal article" date="2010" name="Genome Biol.">
        <title>Genome sequence of the necrotrophic plant pathogen Pythium ultimum reveals original pathogenicity mechanisms and effector repertoire.</title>
        <authorList>
            <person name="Levesque C.A."/>
            <person name="Brouwer H."/>
            <person name="Cano L."/>
            <person name="Hamilton J.P."/>
            <person name="Holt C."/>
            <person name="Huitema E."/>
            <person name="Raffaele S."/>
            <person name="Robideau G.P."/>
            <person name="Thines M."/>
            <person name="Win J."/>
            <person name="Zerillo M.M."/>
            <person name="Beakes G.W."/>
            <person name="Boore J.L."/>
            <person name="Busam D."/>
            <person name="Dumas B."/>
            <person name="Ferriera S."/>
            <person name="Fuerstenberg S.I."/>
            <person name="Gachon C.M."/>
            <person name="Gaulin E."/>
            <person name="Govers F."/>
            <person name="Grenville-Briggs L."/>
            <person name="Horner N."/>
            <person name="Hostetler J."/>
            <person name="Jiang R.H."/>
            <person name="Johnson J."/>
            <person name="Krajaejun T."/>
            <person name="Lin H."/>
            <person name="Meijer H.J."/>
            <person name="Moore B."/>
            <person name="Morris P."/>
            <person name="Phuntmart V."/>
            <person name="Puiu D."/>
            <person name="Shetty J."/>
            <person name="Stajich J.E."/>
            <person name="Tripathy S."/>
            <person name="Wawra S."/>
            <person name="van West P."/>
            <person name="Whitty B.R."/>
            <person name="Coutinho P.M."/>
            <person name="Henrissat B."/>
            <person name="Martin F."/>
            <person name="Thomas P.D."/>
            <person name="Tyler B.M."/>
            <person name="De Vries R.P."/>
            <person name="Kamoun S."/>
            <person name="Yandell M."/>
            <person name="Tisserat N."/>
            <person name="Buell C.R."/>
        </authorList>
    </citation>
    <scope>NUCLEOTIDE SEQUENCE</scope>
    <source>
        <strain evidence="17">DAOM:BR144</strain>
    </source>
</reference>
<evidence type="ECO:0000256" key="9">
    <source>
        <dbReference type="ARBA" id="ARBA00022989"/>
    </source>
</evidence>
<feature type="transmembrane region" description="Helical" evidence="14">
    <location>
        <begin position="104"/>
        <end position="121"/>
    </location>
</feature>
<keyword evidence="3" id="KW-0109">Calcium transport</keyword>
<dbReference type="eggNOG" id="KOG2301">
    <property type="taxonomic scope" value="Eukaryota"/>
</dbReference>
<dbReference type="InterPro" id="IPR050599">
    <property type="entry name" value="VDCC_alpha-1_subunit"/>
</dbReference>
<reference evidence="16" key="3">
    <citation type="submission" date="2015-02" db="UniProtKB">
        <authorList>
            <consortium name="EnsemblProtists"/>
        </authorList>
    </citation>
    <scope>IDENTIFICATION</scope>
    <source>
        <strain evidence="16">DAOM BR144</strain>
    </source>
</reference>
<reference evidence="17" key="2">
    <citation type="submission" date="2010-04" db="EMBL/GenBank/DDBJ databases">
        <authorList>
            <person name="Buell R."/>
            <person name="Hamilton J."/>
            <person name="Hostetler J."/>
        </authorList>
    </citation>
    <scope>NUCLEOTIDE SEQUENCE [LARGE SCALE GENOMIC DNA]</scope>
    <source>
        <strain evidence="17">DAOM:BR144</strain>
    </source>
</reference>
<evidence type="ECO:0000256" key="6">
    <source>
        <dbReference type="ARBA" id="ARBA00022737"/>
    </source>
</evidence>
<accession>K3WVK8</accession>
<evidence type="ECO:0000256" key="3">
    <source>
        <dbReference type="ARBA" id="ARBA00022568"/>
    </source>
</evidence>
<dbReference type="SUPFAM" id="SSF81324">
    <property type="entry name" value="Voltage-gated potassium channels"/>
    <property type="match status" value="1"/>
</dbReference>
<keyword evidence="13" id="KW-0407">Ion channel</keyword>
<dbReference type="AlphaFoldDB" id="K3WVK8"/>
<dbReference type="InterPro" id="IPR027359">
    <property type="entry name" value="Volt_channel_dom_sf"/>
</dbReference>
<comment type="subcellular location">
    <subcellularLocation>
        <location evidence="1">Membrane</location>
        <topology evidence="1">Multi-pass membrane protein</topology>
    </subcellularLocation>
</comment>
<dbReference type="GO" id="GO:0098703">
    <property type="term" value="P:calcium ion import across plasma membrane"/>
    <property type="evidence" value="ECO:0007669"/>
    <property type="project" value="TreeGrafter"/>
</dbReference>
<dbReference type="Proteomes" id="UP000019132">
    <property type="component" value="Unassembled WGS sequence"/>
</dbReference>
<keyword evidence="17" id="KW-1185">Reference proteome</keyword>